<evidence type="ECO:0000256" key="7">
    <source>
        <dbReference type="ARBA" id="ARBA00023235"/>
    </source>
</evidence>
<feature type="domain" description="UvrD-like helicase ATP-binding" evidence="13">
    <location>
        <begin position="8"/>
        <end position="287"/>
    </location>
</feature>
<keyword evidence="4 12" id="KW-0347">Helicase</keyword>
<dbReference type="PROSITE" id="PS51217">
    <property type="entry name" value="UVRD_HELICASE_CTER"/>
    <property type="match status" value="1"/>
</dbReference>
<dbReference type="RefSeq" id="WP_258569159.1">
    <property type="nucleotide sequence ID" value="NZ_JAKUDN010000002.1"/>
</dbReference>
<dbReference type="Gene3D" id="1.10.10.160">
    <property type="match status" value="1"/>
</dbReference>
<gene>
    <name evidence="15" type="ORF">MKS91_01950</name>
</gene>
<evidence type="ECO:0000256" key="10">
    <source>
        <dbReference type="ARBA" id="ARBA00034923"/>
    </source>
</evidence>
<dbReference type="EMBL" id="JAKUDN010000002">
    <property type="protein sequence ID" value="MCP8352049.1"/>
    <property type="molecule type" value="Genomic_DNA"/>
</dbReference>
<proteinExistence type="inferred from homology"/>
<comment type="caution">
    <text evidence="15">The sequence shown here is derived from an EMBL/GenBank/DDBJ whole genome shotgun (WGS) entry which is preliminary data.</text>
</comment>
<organism evidence="15 16">
    <name type="scientific">Candidatus Synchoanobacter obligatus</name>
    <dbReference type="NCBI Taxonomy" id="2919597"/>
    <lineage>
        <taxon>Bacteria</taxon>
        <taxon>Pseudomonadati</taxon>
        <taxon>Pseudomonadota</taxon>
        <taxon>Gammaproteobacteria</taxon>
        <taxon>Candidatus Comchoanobacterales</taxon>
        <taxon>Candidatus Comchoanobacteraceae</taxon>
        <taxon>Candidatus Synchoanobacter</taxon>
    </lineage>
</organism>
<dbReference type="Proteomes" id="UP001320768">
    <property type="component" value="Unassembled WGS sequence"/>
</dbReference>
<evidence type="ECO:0000256" key="2">
    <source>
        <dbReference type="ARBA" id="ARBA00022741"/>
    </source>
</evidence>
<name>A0ABT1L4E6_9GAMM</name>
<dbReference type="Pfam" id="PF00580">
    <property type="entry name" value="UvrD-helicase"/>
    <property type="match status" value="1"/>
</dbReference>
<dbReference type="Gene3D" id="3.40.50.300">
    <property type="entry name" value="P-loop containing nucleotide triphosphate hydrolases"/>
    <property type="match status" value="2"/>
</dbReference>
<dbReference type="CDD" id="cd17932">
    <property type="entry name" value="DEXQc_UvrD"/>
    <property type="match status" value="1"/>
</dbReference>
<dbReference type="Pfam" id="PF21196">
    <property type="entry name" value="PcrA_UvrD_tudor"/>
    <property type="match status" value="1"/>
</dbReference>
<dbReference type="Gene3D" id="1.10.486.10">
    <property type="entry name" value="PCRA, domain 4"/>
    <property type="match status" value="1"/>
</dbReference>
<keyword evidence="2 12" id="KW-0547">Nucleotide-binding</keyword>
<keyword evidence="5 12" id="KW-0067">ATP-binding</keyword>
<evidence type="ECO:0000256" key="8">
    <source>
        <dbReference type="ARBA" id="ARBA00034617"/>
    </source>
</evidence>
<evidence type="ECO:0000256" key="5">
    <source>
        <dbReference type="ARBA" id="ARBA00022840"/>
    </source>
</evidence>
<keyword evidence="7" id="KW-0413">Isomerase</keyword>
<evidence type="ECO:0000256" key="6">
    <source>
        <dbReference type="ARBA" id="ARBA00023125"/>
    </source>
</evidence>
<evidence type="ECO:0000256" key="11">
    <source>
        <dbReference type="ARBA" id="ARBA00048988"/>
    </source>
</evidence>
<reference evidence="15 16" key="1">
    <citation type="journal article" date="2022" name="Nat. Microbiol.">
        <title>The microbiome of a bacterivorous marine choanoflagellate contains a resource-demanding obligate bacterial associate.</title>
        <authorList>
            <person name="Needham D.M."/>
            <person name="Poirier C."/>
            <person name="Bachy C."/>
            <person name="George E.E."/>
            <person name="Wilken S."/>
            <person name="Yung C.C.M."/>
            <person name="Limardo A.J."/>
            <person name="Morando M."/>
            <person name="Sudek L."/>
            <person name="Malmstrom R.R."/>
            <person name="Keeling P.J."/>
            <person name="Santoro A.E."/>
            <person name="Worden A.Z."/>
        </authorList>
    </citation>
    <scope>NUCLEOTIDE SEQUENCE [LARGE SCALE GENOMIC DNA]</scope>
    <source>
        <strain evidence="15 16">Comchoano-2</strain>
    </source>
</reference>
<evidence type="ECO:0000313" key="15">
    <source>
        <dbReference type="EMBL" id="MCP8352049.1"/>
    </source>
</evidence>
<dbReference type="PANTHER" id="PTHR11070:SF2">
    <property type="entry name" value="ATP-DEPENDENT DNA HELICASE SRS2"/>
    <property type="match status" value="1"/>
</dbReference>
<dbReference type="InterPro" id="IPR027417">
    <property type="entry name" value="P-loop_NTPase"/>
</dbReference>
<dbReference type="SUPFAM" id="SSF52540">
    <property type="entry name" value="P-loop containing nucleoside triphosphate hydrolases"/>
    <property type="match status" value="1"/>
</dbReference>
<dbReference type="InterPro" id="IPR013986">
    <property type="entry name" value="DExx_box_DNA_helicase_dom_sf"/>
</dbReference>
<accession>A0ABT1L4E6</accession>
<dbReference type="Pfam" id="PF13361">
    <property type="entry name" value="UvrD_C"/>
    <property type="match status" value="1"/>
</dbReference>
<evidence type="ECO:0000259" key="14">
    <source>
        <dbReference type="PROSITE" id="PS51217"/>
    </source>
</evidence>
<feature type="binding site" evidence="12">
    <location>
        <begin position="29"/>
        <end position="36"/>
    </location>
    <ligand>
        <name>ATP</name>
        <dbReference type="ChEBI" id="CHEBI:30616"/>
    </ligand>
</feature>
<keyword evidence="6" id="KW-0238">DNA-binding</keyword>
<keyword evidence="16" id="KW-1185">Reference proteome</keyword>
<comment type="catalytic activity">
    <reaction evidence="11">
        <text>ATP + H2O = ADP + phosphate + H(+)</text>
        <dbReference type="Rhea" id="RHEA:13065"/>
        <dbReference type="ChEBI" id="CHEBI:15377"/>
        <dbReference type="ChEBI" id="CHEBI:15378"/>
        <dbReference type="ChEBI" id="CHEBI:30616"/>
        <dbReference type="ChEBI" id="CHEBI:43474"/>
        <dbReference type="ChEBI" id="CHEBI:456216"/>
        <dbReference type="EC" id="5.6.2.4"/>
    </reaction>
</comment>
<protein>
    <recommendedName>
        <fullName evidence="9">DNA 3'-5' helicase</fullName>
        <ecNumber evidence="9">5.6.2.4</ecNumber>
    </recommendedName>
    <alternativeName>
        <fullName evidence="10">DNA 3'-5' helicase II</fullName>
    </alternativeName>
</protein>
<evidence type="ECO:0000259" key="13">
    <source>
        <dbReference type="PROSITE" id="PS51198"/>
    </source>
</evidence>
<comment type="catalytic activity">
    <reaction evidence="8">
        <text>Couples ATP hydrolysis with the unwinding of duplex DNA by translocating in the 3'-5' direction.</text>
        <dbReference type="EC" id="5.6.2.4"/>
    </reaction>
</comment>
<evidence type="ECO:0000256" key="9">
    <source>
        <dbReference type="ARBA" id="ARBA00034808"/>
    </source>
</evidence>
<dbReference type="EC" id="5.6.2.4" evidence="9"/>
<evidence type="ECO:0000313" key="16">
    <source>
        <dbReference type="Proteomes" id="UP001320768"/>
    </source>
</evidence>
<keyword evidence="3 12" id="KW-0378">Hydrolase</keyword>
<dbReference type="InterPro" id="IPR014016">
    <property type="entry name" value="UvrD-like_ATP-bd"/>
</dbReference>
<evidence type="ECO:0000256" key="12">
    <source>
        <dbReference type="PROSITE-ProRule" id="PRU00560"/>
    </source>
</evidence>
<dbReference type="InterPro" id="IPR014017">
    <property type="entry name" value="DNA_helicase_UvrD-like_C"/>
</dbReference>
<evidence type="ECO:0000256" key="1">
    <source>
        <dbReference type="ARBA" id="ARBA00009922"/>
    </source>
</evidence>
<dbReference type="InterPro" id="IPR000212">
    <property type="entry name" value="DNA_helicase_UvrD/REP"/>
</dbReference>
<sequence>MDITHIIDTLNPEQRMAATSLDHNLLVLAGAGSGKTKTIVHRTAYLIITGQAHWHQILTVTFTNKAANELKSRVSRLLPNQQHAGTWTGTFHSICHKLLRIHAEEIGLPKNFQVIDTDDQLRIVKKIHKEMHLDEQQWPAKKSLNFINQMKEQGHRSFQCQDQSSAFYRTCGEVYASYEEHCSKNHLVDFAELILKTTEMLRDNEDIRWQYQTQFKHILIDEFQDTNKLQYTLISLLKHEQQRIVAVGDDDQSIYSWRGAIVDHMFSFEKDFSPVTTIRLEQNYRSTQNILNAANHIIQHNEKRLEKKLWTDSSSKEKIKLYAAYNETDEAQFVCDQIHELIRRGHTFEDCAILYRSNAQSRVFEEKLSQATIPYRVYGGLRFFERAEIKDIIAYLRLMANQQDNYAFERSINQPPRGIGRVTLDKIKHQAQLSAASFLDASQQCNISGKAAPALQLFYQLITDSIHQFGQLSLLIEHVIKETKMIAYLQAQKNHQTDAKVENLKELVSAAKHYDQYDSIQEALNEFLSHAVLDQNPKNEHAASQVQLMTLHSAKGLEFPNVFLTGLEDDLFPHKMTHADHKQIEEERRLCYVGITRAKQELYISYAETRRLYGQEMYQRPSRFIRELPQEELEYLRGNNAYTPKPKVKASYTFQLGQTVSHAKFGEGVVLNYEEDGDNSRVQVRFLNHGVKWLLCAYAKLNPV</sequence>
<evidence type="ECO:0000256" key="3">
    <source>
        <dbReference type="ARBA" id="ARBA00022801"/>
    </source>
</evidence>
<evidence type="ECO:0000256" key="4">
    <source>
        <dbReference type="ARBA" id="ARBA00022806"/>
    </source>
</evidence>
<feature type="domain" description="UvrD-like helicase C-terminal" evidence="14">
    <location>
        <begin position="288"/>
        <end position="556"/>
    </location>
</feature>
<dbReference type="PROSITE" id="PS51198">
    <property type="entry name" value="UVRD_HELICASE_ATP_BIND"/>
    <property type="match status" value="1"/>
</dbReference>
<dbReference type="PANTHER" id="PTHR11070">
    <property type="entry name" value="UVRD / RECB / PCRA DNA HELICASE FAMILY MEMBER"/>
    <property type="match status" value="1"/>
</dbReference>
<dbReference type="CDD" id="cd18807">
    <property type="entry name" value="SF1_C_UvrD"/>
    <property type="match status" value="1"/>
</dbReference>
<comment type="similarity">
    <text evidence="1">Belongs to the helicase family. UvrD subfamily.</text>
</comment>